<evidence type="ECO:0000313" key="2">
    <source>
        <dbReference type="EMBL" id="QLD11868.1"/>
    </source>
</evidence>
<gene>
    <name evidence="2" type="ORF">HW566_08870</name>
</gene>
<evidence type="ECO:0000313" key="3">
    <source>
        <dbReference type="Proteomes" id="UP000509638"/>
    </source>
</evidence>
<evidence type="ECO:0000256" key="1">
    <source>
        <dbReference type="SAM" id="Phobius"/>
    </source>
</evidence>
<reference evidence="2 3" key="1">
    <citation type="submission" date="2020-06" db="EMBL/GenBank/DDBJ databases">
        <authorList>
            <person name="Jo H."/>
        </authorList>
    </citation>
    <scope>NUCLEOTIDE SEQUENCE [LARGE SCALE GENOMIC DNA]</scope>
    <source>
        <strain evidence="2 3">I46</strain>
    </source>
</reference>
<protein>
    <submittedName>
        <fullName evidence="2">Uncharacterized protein</fullName>
    </submittedName>
</protein>
<dbReference type="Proteomes" id="UP000509638">
    <property type="component" value="Chromosome"/>
</dbReference>
<feature type="transmembrane region" description="Helical" evidence="1">
    <location>
        <begin position="37"/>
        <end position="57"/>
    </location>
</feature>
<organism evidence="2 3">
    <name type="scientific">Microbacterium oleivorans</name>
    <dbReference type="NCBI Taxonomy" id="273677"/>
    <lineage>
        <taxon>Bacteria</taxon>
        <taxon>Bacillati</taxon>
        <taxon>Actinomycetota</taxon>
        <taxon>Actinomycetes</taxon>
        <taxon>Micrococcales</taxon>
        <taxon>Microbacteriaceae</taxon>
        <taxon>Microbacterium</taxon>
    </lineage>
</organism>
<dbReference type="AlphaFoldDB" id="A0A7D5EYJ0"/>
<keyword evidence="1" id="KW-0472">Membrane</keyword>
<keyword evidence="1" id="KW-0812">Transmembrane</keyword>
<proteinExistence type="predicted"/>
<accession>A0A7D5EYJ0</accession>
<sequence length="65" mass="6568">MADLIPLVLVVLSVMLALGVLILRWRRAGARARGGDVGIGVASVIALAGAYLAFGVIDGGADAQH</sequence>
<keyword evidence="1" id="KW-1133">Transmembrane helix</keyword>
<feature type="transmembrane region" description="Helical" evidence="1">
    <location>
        <begin position="6"/>
        <end position="25"/>
    </location>
</feature>
<name>A0A7D5EYJ0_9MICO</name>
<dbReference type="EMBL" id="CP058316">
    <property type="protein sequence ID" value="QLD11868.1"/>
    <property type="molecule type" value="Genomic_DNA"/>
</dbReference>
<dbReference type="RefSeq" id="WP_178012170.1">
    <property type="nucleotide sequence ID" value="NZ_CP058316.1"/>
</dbReference>